<dbReference type="FunFam" id="3.30.479.30:FF:000009">
    <property type="entry name" value="Erlin-2 isoform 1"/>
    <property type="match status" value="1"/>
</dbReference>
<keyword evidence="14" id="KW-1185">Reference proteome</keyword>
<evidence type="ECO:0000256" key="2">
    <source>
        <dbReference type="ARBA" id="ARBA00008164"/>
    </source>
</evidence>
<dbReference type="AlphaFoldDB" id="A0A813VP68"/>
<dbReference type="GO" id="GO:0031625">
    <property type="term" value="F:ubiquitin protein ligase binding"/>
    <property type="evidence" value="ECO:0007669"/>
    <property type="project" value="InterPro"/>
</dbReference>
<dbReference type="Proteomes" id="UP000663854">
    <property type="component" value="Unassembled WGS sequence"/>
</dbReference>
<dbReference type="PANTHER" id="PTHR15351:SF3">
    <property type="entry name" value="ERLIN"/>
    <property type="match status" value="1"/>
</dbReference>
<dbReference type="InterPro" id="IPR001107">
    <property type="entry name" value="Band_7"/>
</dbReference>
<dbReference type="GO" id="GO:0032933">
    <property type="term" value="P:SREBP signaling pathway"/>
    <property type="evidence" value="ECO:0007669"/>
    <property type="project" value="TreeGrafter"/>
</dbReference>
<evidence type="ECO:0000313" key="14">
    <source>
        <dbReference type="Proteomes" id="UP000663870"/>
    </source>
</evidence>
<organism evidence="11 13">
    <name type="scientific">Rotaria sordida</name>
    <dbReference type="NCBI Taxonomy" id="392033"/>
    <lineage>
        <taxon>Eukaryota</taxon>
        <taxon>Metazoa</taxon>
        <taxon>Spiralia</taxon>
        <taxon>Gnathifera</taxon>
        <taxon>Rotifera</taxon>
        <taxon>Eurotatoria</taxon>
        <taxon>Bdelloidea</taxon>
        <taxon>Philodinida</taxon>
        <taxon>Philodinidae</taxon>
        <taxon>Rotaria</taxon>
    </lineage>
</organism>
<sequence length="325" mass="37013">MVVKWLAALGVVAVIFALSIHQIPEGHVGIYYRGGALLTSLTAPGYHVMAPFLTTVKFVQTTLQTDQVKNIPCGTSGGTMIYFDKVEVVNILRREAVIDIVRNYTVHYDRTLIFDKIHHEVNQFCSVHTLQEVYIDLFSSIDDHLKRTLQNDLNILAPGLYISSVRVTKPKIPETIRRNYETMEQEKTQYMITTAHQQVVEKEAETDRRRAVIEAEKLAQVAKIQYEQKILGKASEKRIAEIEAEMHLARERSLADANKYKSDTEAESNKRKLSPEFLQLSMYQALAQNTKVYFGDSIPNIFTNNQEILNIKKKSEGDVKKQVAP</sequence>
<reference evidence="11" key="1">
    <citation type="submission" date="2021-02" db="EMBL/GenBank/DDBJ databases">
        <authorList>
            <person name="Nowell W R."/>
        </authorList>
    </citation>
    <scope>NUCLEOTIDE SEQUENCE</scope>
</reference>
<evidence type="ECO:0000256" key="4">
    <source>
        <dbReference type="ARBA" id="ARBA00022824"/>
    </source>
</evidence>
<evidence type="ECO:0000256" key="8">
    <source>
        <dbReference type="ARBA" id="ARBA00023180"/>
    </source>
</evidence>
<keyword evidence="5" id="KW-0735">Signal-anchor</keyword>
<dbReference type="PANTHER" id="PTHR15351">
    <property type="entry name" value="ERLIN (ER LIPID RAFT ASSOCIATED PROTEIN) HOMOLOG"/>
    <property type="match status" value="1"/>
</dbReference>
<dbReference type="GO" id="GO:0032991">
    <property type="term" value="C:protein-containing complex"/>
    <property type="evidence" value="ECO:0007669"/>
    <property type="project" value="UniProtKB-ARBA"/>
</dbReference>
<evidence type="ECO:0000313" key="11">
    <source>
        <dbReference type="EMBL" id="CAF0840353.1"/>
    </source>
</evidence>
<evidence type="ECO:0000256" key="5">
    <source>
        <dbReference type="ARBA" id="ARBA00022968"/>
    </source>
</evidence>
<dbReference type="EMBL" id="CAJNOL010000292">
    <property type="protein sequence ID" value="CAF0987932.1"/>
    <property type="molecule type" value="Genomic_DNA"/>
</dbReference>
<dbReference type="CDD" id="cd03406">
    <property type="entry name" value="SPFH_like_u3"/>
    <property type="match status" value="1"/>
</dbReference>
<keyword evidence="9" id="KW-0732">Signal</keyword>
<dbReference type="GO" id="GO:0005789">
    <property type="term" value="C:endoplasmic reticulum membrane"/>
    <property type="evidence" value="ECO:0007669"/>
    <property type="project" value="UniProtKB-SubCell"/>
</dbReference>
<dbReference type="SMART" id="SM00244">
    <property type="entry name" value="PHB"/>
    <property type="match status" value="1"/>
</dbReference>
<comment type="subcellular location">
    <subcellularLocation>
        <location evidence="1">Endoplasmic reticulum membrane</location>
        <topology evidence="1">Single-pass type II membrane protein</topology>
    </subcellularLocation>
</comment>
<protein>
    <recommendedName>
        <fullName evidence="10">Band 7 domain-containing protein</fullName>
    </recommendedName>
</protein>
<dbReference type="InterPro" id="IPR033294">
    <property type="entry name" value="Erlin1/2"/>
</dbReference>
<accession>A0A813VP68</accession>
<dbReference type="Pfam" id="PF01145">
    <property type="entry name" value="Band_7"/>
    <property type="match status" value="1"/>
</dbReference>
<evidence type="ECO:0000256" key="9">
    <source>
        <dbReference type="SAM" id="SignalP"/>
    </source>
</evidence>
<keyword evidence="3" id="KW-0812">Transmembrane</keyword>
<evidence type="ECO:0000256" key="3">
    <source>
        <dbReference type="ARBA" id="ARBA00022692"/>
    </source>
</evidence>
<dbReference type="EMBL" id="CAJNOH010000073">
    <property type="protein sequence ID" value="CAF0840353.1"/>
    <property type="molecule type" value="Genomic_DNA"/>
</dbReference>
<dbReference type="Proteomes" id="UP000663870">
    <property type="component" value="Unassembled WGS sequence"/>
</dbReference>
<keyword evidence="6" id="KW-1133">Transmembrane helix</keyword>
<feature type="domain" description="Band 7" evidence="10">
    <location>
        <begin position="18"/>
        <end position="184"/>
    </location>
</feature>
<evidence type="ECO:0000256" key="7">
    <source>
        <dbReference type="ARBA" id="ARBA00023136"/>
    </source>
</evidence>
<keyword evidence="7" id="KW-0472">Membrane</keyword>
<gene>
    <name evidence="12" type="ORF">JXQ802_LOCUS13518</name>
    <name evidence="11" type="ORF">PYM288_LOCUS6539</name>
</gene>
<keyword evidence="8" id="KW-0325">Glycoprotein</keyword>
<evidence type="ECO:0000256" key="1">
    <source>
        <dbReference type="ARBA" id="ARBA00004648"/>
    </source>
</evidence>
<feature type="chain" id="PRO_5035598293" description="Band 7 domain-containing protein" evidence="9">
    <location>
        <begin position="18"/>
        <end position="325"/>
    </location>
</feature>
<evidence type="ECO:0000313" key="13">
    <source>
        <dbReference type="Proteomes" id="UP000663854"/>
    </source>
</evidence>
<evidence type="ECO:0000313" key="12">
    <source>
        <dbReference type="EMBL" id="CAF0987932.1"/>
    </source>
</evidence>
<comment type="caution">
    <text evidence="11">The sequence shown here is derived from an EMBL/GenBank/DDBJ whole genome shotgun (WGS) entry which is preliminary data.</text>
</comment>
<evidence type="ECO:0000256" key="6">
    <source>
        <dbReference type="ARBA" id="ARBA00022989"/>
    </source>
</evidence>
<keyword evidence="4" id="KW-0256">Endoplasmic reticulum</keyword>
<comment type="similarity">
    <text evidence="2">Belongs to the band 7/mec-2 family.</text>
</comment>
<evidence type="ECO:0000259" key="10">
    <source>
        <dbReference type="SMART" id="SM00244"/>
    </source>
</evidence>
<dbReference type="GO" id="GO:0015485">
    <property type="term" value="F:cholesterol binding"/>
    <property type="evidence" value="ECO:0007669"/>
    <property type="project" value="TreeGrafter"/>
</dbReference>
<feature type="signal peptide" evidence="9">
    <location>
        <begin position="1"/>
        <end position="17"/>
    </location>
</feature>
<name>A0A813VP68_9BILA</name>
<proteinExistence type="inferred from homology"/>